<dbReference type="AlphaFoldDB" id="A0A8J3Y7W9"/>
<evidence type="ECO:0000313" key="2">
    <source>
        <dbReference type="EMBL" id="GIJ02942.1"/>
    </source>
</evidence>
<name>A0A8J3Y7W9_9ACTN</name>
<proteinExistence type="predicted"/>
<evidence type="ECO:0000313" key="3">
    <source>
        <dbReference type="Proteomes" id="UP000652013"/>
    </source>
</evidence>
<dbReference type="Pfam" id="PF08818">
    <property type="entry name" value="DUF1801"/>
    <property type="match status" value="1"/>
</dbReference>
<dbReference type="RefSeq" id="WP_203938222.1">
    <property type="nucleotide sequence ID" value="NZ_BAAAGJ010000005.1"/>
</dbReference>
<comment type="caution">
    <text evidence="2">The sequence shown here is derived from an EMBL/GenBank/DDBJ whole genome shotgun (WGS) entry which is preliminary data.</text>
</comment>
<keyword evidence="3" id="KW-1185">Reference proteome</keyword>
<dbReference type="InterPro" id="IPR014922">
    <property type="entry name" value="YdhG-like"/>
</dbReference>
<dbReference type="SUPFAM" id="SSF159888">
    <property type="entry name" value="YdhG-like"/>
    <property type="match status" value="1"/>
</dbReference>
<dbReference type="Proteomes" id="UP000652013">
    <property type="component" value="Unassembled WGS sequence"/>
</dbReference>
<feature type="domain" description="YdhG-like" evidence="1">
    <location>
        <begin position="16"/>
        <end position="104"/>
    </location>
</feature>
<evidence type="ECO:0000259" key="1">
    <source>
        <dbReference type="Pfam" id="PF08818"/>
    </source>
</evidence>
<organism evidence="2 3">
    <name type="scientific">Spirilliplanes yamanashiensis</name>
    <dbReference type="NCBI Taxonomy" id="42233"/>
    <lineage>
        <taxon>Bacteria</taxon>
        <taxon>Bacillati</taxon>
        <taxon>Actinomycetota</taxon>
        <taxon>Actinomycetes</taxon>
        <taxon>Micromonosporales</taxon>
        <taxon>Micromonosporaceae</taxon>
        <taxon>Spirilliplanes</taxon>
    </lineage>
</organism>
<dbReference type="EMBL" id="BOOY01000016">
    <property type="protein sequence ID" value="GIJ02942.1"/>
    <property type="molecule type" value="Genomic_DNA"/>
</dbReference>
<accession>A0A8J3Y7W9</accession>
<dbReference type="Gene3D" id="3.90.1150.200">
    <property type="match status" value="1"/>
</dbReference>
<reference evidence="2" key="1">
    <citation type="submission" date="2021-01" db="EMBL/GenBank/DDBJ databases">
        <title>Whole genome shotgun sequence of Spirilliplanes yamanashiensis NBRC 15828.</title>
        <authorList>
            <person name="Komaki H."/>
            <person name="Tamura T."/>
        </authorList>
    </citation>
    <scope>NUCLEOTIDE SEQUENCE</scope>
    <source>
        <strain evidence="2">NBRC 15828</strain>
    </source>
</reference>
<protein>
    <recommendedName>
        <fullName evidence="1">YdhG-like domain-containing protein</fullName>
    </recommendedName>
</protein>
<gene>
    <name evidence="2" type="ORF">Sya03_22940</name>
</gene>
<sequence>MNSVDDYLAAQPADVRERLAELRRRIHAAVPGAGEAIRYGMPTVTLGGSSLVHLAAWKKHIALYPVPGGDDAYERAVAPYRGAKDAAHFPHRDPLPYDVAVLIVERLAALHRQD</sequence>